<dbReference type="Pfam" id="PF10067">
    <property type="entry name" value="DUF2306"/>
    <property type="match status" value="1"/>
</dbReference>
<reference evidence="2" key="1">
    <citation type="journal article" date="2014" name="Int. J. Syst. Evol. Microbiol.">
        <title>Complete genome sequence of Corynebacterium casei LMG S-19264T (=DSM 44701T), isolated from a smear-ripened cheese.</title>
        <authorList>
            <consortium name="US DOE Joint Genome Institute (JGI-PGF)"/>
            <person name="Walter F."/>
            <person name="Albersmeier A."/>
            <person name="Kalinowski J."/>
            <person name="Ruckert C."/>
        </authorList>
    </citation>
    <scope>NUCLEOTIDE SEQUENCE</scope>
    <source>
        <strain evidence="2">VKM Ac-1321</strain>
    </source>
</reference>
<feature type="transmembrane region" description="Helical" evidence="1">
    <location>
        <begin position="57"/>
        <end position="75"/>
    </location>
</feature>
<sequence>MTTATAPKQRRRRDWPIIGGLILLAFVPSIAGALRVAQLTGGVERTAANARFVDMPAPVIVHIVGAVTYAILGALQFAPGFRRTHRRWHRISGRVLVLAGLAVALSGLWMTTFYDLPDTDNAATNATRYVVGVFMVVAIVLGFTAIRRRDFHAHRAWMMRAYAVAMAAGTQVVTSVPLLLLPIEPGTPAFAAWRSVAMIGAWVLNLAIAEVVIRRPAPPRRPLVGAV</sequence>
<feature type="transmembrane region" description="Helical" evidence="1">
    <location>
        <begin position="95"/>
        <end position="114"/>
    </location>
</feature>
<reference evidence="2" key="2">
    <citation type="submission" date="2023-01" db="EMBL/GenBank/DDBJ databases">
        <authorList>
            <person name="Sun Q."/>
            <person name="Evtushenko L."/>
        </authorList>
    </citation>
    <scope>NUCLEOTIDE SEQUENCE</scope>
    <source>
        <strain evidence="2">VKM Ac-1321</strain>
    </source>
</reference>
<dbReference type="Gene3D" id="1.20.120.1770">
    <property type="match status" value="1"/>
</dbReference>
<keyword evidence="3" id="KW-1185">Reference proteome</keyword>
<keyword evidence="1" id="KW-0812">Transmembrane</keyword>
<evidence type="ECO:0000313" key="3">
    <source>
        <dbReference type="Proteomes" id="UP001143480"/>
    </source>
</evidence>
<dbReference type="RefSeq" id="WP_261963044.1">
    <property type="nucleotide sequence ID" value="NZ_BAAAXA010000003.1"/>
</dbReference>
<keyword evidence="1" id="KW-0472">Membrane</keyword>
<gene>
    <name evidence="2" type="ORF">GCM10017581_019750</name>
</gene>
<evidence type="ECO:0000256" key="1">
    <source>
        <dbReference type="SAM" id="Phobius"/>
    </source>
</evidence>
<dbReference type="InterPro" id="IPR018750">
    <property type="entry name" value="DUF2306_membrane"/>
</dbReference>
<feature type="transmembrane region" description="Helical" evidence="1">
    <location>
        <begin position="158"/>
        <end position="180"/>
    </location>
</feature>
<dbReference type="Proteomes" id="UP001143480">
    <property type="component" value="Unassembled WGS sequence"/>
</dbReference>
<feature type="transmembrane region" description="Helical" evidence="1">
    <location>
        <begin position="126"/>
        <end position="146"/>
    </location>
</feature>
<keyword evidence="1" id="KW-1133">Transmembrane helix</keyword>
<protein>
    <submittedName>
        <fullName evidence="2">Membrane protein</fullName>
    </submittedName>
</protein>
<dbReference type="EMBL" id="BSFP01000007">
    <property type="protein sequence ID" value="GLL00235.1"/>
    <property type="molecule type" value="Genomic_DNA"/>
</dbReference>
<feature type="transmembrane region" description="Helical" evidence="1">
    <location>
        <begin position="192"/>
        <end position="213"/>
    </location>
</feature>
<feature type="transmembrane region" description="Helical" evidence="1">
    <location>
        <begin position="17"/>
        <end position="37"/>
    </location>
</feature>
<proteinExistence type="predicted"/>
<organism evidence="2 3">
    <name type="scientific">Dactylosporangium matsuzakiense</name>
    <dbReference type="NCBI Taxonomy" id="53360"/>
    <lineage>
        <taxon>Bacteria</taxon>
        <taxon>Bacillati</taxon>
        <taxon>Actinomycetota</taxon>
        <taxon>Actinomycetes</taxon>
        <taxon>Micromonosporales</taxon>
        <taxon>Micromonosporaceae</taxon>
        <taxon>Dactylosporangium</taxon>
    </lineage>
</organism>
<name>A0A9W6NJT0_9ACTN</name>
<accession>A0A9W6NJT0</accession>
<dbReference type="AlphaFoldDB" id="A0A9W6NJT0"/>
<comment type="caution">
    <text evidence="2">The sequence shown here is derived from an EMBL/GenBank/DDBJ whole genome shotgun (WGS) entry which is preliminary data.</text>
</comment>
<evidence type="ECO:0000313" key="2">
    <source>
        <dbReference type="EMBL" id="GLL00235.1"/>
    </source>
</evidence>